<name>A0A8S1YC52_PAROT</name>
<dbReference type="AlphaFoldDB" id="A0A8S1YC52"/>
<protein>
    <submittedName>
        <fullName evidence="1">Uncharacterized protein</fullName>
    </submittedName>
</protein>
<comment type="caution">
    <text evidence="1">The sequence shown here is derived from an EMBL/GenBank/DDBJ whole genome shotgun (WGS) entry which is preliminary data.</text>
</comment>
<dbReference type="EMBL" id="CAJJDP010000156">
    <property type="protein sequence ID" value="CAD8211320.1"/>
    <property type="molecule type" value="Genomic_DNA"/>
</dbReference>
<accession>A0A8S1YC52</accession>
<evidence type="ECO:0000313" key="2">
    <source>
        <dbReference type="Proteomes" id="UP000683925"/>
    </source>
</evidence>
<sequence length="146" mass="17246">MIFLFIYFNFQETLSQFQKYIELFASLLENETILEDKTIELYGRGSKNDESRLANLNILVSQNLSRVTQRLSIFDHAYRPVLLALLSHKSSLLKINCEDQNHQQKEILITKYYAFQPCSMMDICPKYVRVILRKQSLHNKPEQVIK</sequence>
<organism evidence="1 2">
    <name type="scientific">Paramecium octaurelia</name>
    <dbReference type="NCBI Taxonomy" id="43137"/>
    <lineage>
        <taxon>Eukaryota</taxon>
        <taxon>Sar</taxon>
        <taxon>Alveolata</taxon>
        <taxon>Ciliophora</taxon>
        <taxon>Intramacronucleata</taxon>
        <taxon>Oligohymenophorea</taxon>
        <taxon>Peniculida</taxon>
        <taxon>Parameciidae</taxon>
        <taxon>Paramecium</taxon>
    </lineage>
</organism>
<dbReference type="Proteomes" id="UP000683925">
    <property type="component" value="Unassembled WGS sequence"/>
</dbReference>
<reference evidence="1" key="1">
    <citation type="submission" date="2021-01" db="EMBL/GenBank/DDBJ databases">
        <authorList>
            <consortium name="Genoscope - CEA"/>
            <person name="William W."/>
        </authorList>
    </citation>
    <scope>NUCLEOTIDE SEQUENCE</scope>
</reference>
<evidence type="ECO:0000313" key="1">
    <source>
        <dbReference type="EMBL" id="CAD8211320.1"/>
    </source>
</evidence>
<keyword evidence="2" id="KW-1185">Reference proteome</keyword>
<gene>
    <name evidence="1" type="ORF">POCTA_138.1.T1540006</name>
</gene>
<proteinExistence type="predicted"/>